<feature type="chain" id="PRO_5012623051" description="EF-hand domain-containing protein" evidence="1">
    <location>
        <begin position="23"/>
        <end position="151"/>
    </location>
</feature>
<name>A0A210QBM9_MIZYE</name>
<reference evidence="2 3" key="1">
    <citation type="journal article" date="2017" name="Nat. Ecol. Evol.">
        <title>Scallop genome provides insights into evolution of bilaterian karyotype and development.</title>
        <authorList>
            <person name="Wang S."/>
            <person name="Zhang J."/>
            <person name="Jiao W."/>
            <person name="Li J."/>
            <person name="Xun X."/>
            <person name="Sun Y."/>
            <person name="Guo X."/>
            <person name="Huan P."/>
            <person name="Dong B."/>
            <person name="Zhang L."/>
            <person name="Hu X."/>
            <person name="Sun X."/>
            <person name="Wang J."/>
            <person name="Zhao C."/>
            <person name="Wang Y."/>
            <person name="Wang D."/>
            <person name="Huang X."/>
            <person name="Wang R."/>
            <person name="Lv J."/>
            <person name="Li Y."/>
            <person name="Zhang Z."/>
            <person name="Liu B."/>
            <person name="Lu W."/>
            <person name="Hui Y."/>
            <person name="Liang J."/>
            <person name="Zhou Z."/>
            <person name="Hou R."/>
            <person name="Li X."/>
            <person name="Liu Y."/>
            <person name="Li H."/>
            <person name="Ning X."/>
            <person name="Lin Y."/>
            <person name="Zhao L."/>
            <person name="Xing Q."/>
            <person name="Dou J."/>
            <person name="Li Y."/>
            <person name="Mao J."/>
            <person name="Guo H."/>
            <person name="Dou H."/>
            <person name="Li T."/>
            <person name="Mu C."/>
            <person name="Jiang W."/>
            <person name="Fu Q."/>
            <person name="Fu X."/>
            <person name="Miao Y."/>
            <person name="Liu J."/>
            <person name="Yu Q."/>
            <person name="Li R."/>
            <person name="Liao H."/>
            <person name="Li X."/>
            <person name="Kong Y."/>
            <person name="Jiang Z."/>
            <person name="Chourrout D."/>
            <person name="Li R."/>
            <person name="Bao Z."/>
        </authorList>
    </citation>
    <scope>NUCLEOTIDE SEQUENCE [LARGE SCALE GENOMIC DNA]</scope>
    <source>
        <strain evidence="2 3">PY_sf001</strain>
    </source>
</reference>
<feature type="signal peptide" evidence="1">
    <location>
        <begin position="1"/>
        <end position="22"/>
    </location>
</feature>
<protein>
    <recommendedName>
        <fullName evidence="4">EF-hand domain-containing protein</fullName>
    </recommendedName>
</protein>
<dbReference type="InterPro" id="IPR011992">
    <property type="entry name" value="EF-hand-dom_pair"/>
</dbReference>
<comment type="caution">
    <text evidence="2">The sequence shown here is derived from an EMBL/GenBank/DDBJ whole genome shotgun (WGS) entry which is preliminary data.</text>
</comment>
<keyword evidence="1" id="KW-0732">Signal</keyword>
<evidence type="ECO:0000313" key="3">
    <source>
        <dbReference type="Proteomes" id="UP000242188"/>
    </source>
</evidence>
<dbReference type="SUPFAM" id="SSF47473">
    <property type="entry name" value="EF-hand"/>
    <property type="match status" value="1"/>
</dbReference>
<accession>A0A210QBM9</accession>
<evidence type="ECO:0000256" key="1">
    <source>
        <dbReference type="SAM" id="SignalP"/>
    </source>
</evidence>
<dbReference type="Proteomes" id="UP000242188">
    <property type="component" value="Unassembled WGS sequence"/>
</dbReference>
<dbReference type="Gene3D" id="1.10.238.10">
    <property type="entry name" value="EF-hand"/>
    <property type="match status" value="1"/>
</dbReference>
<organism evidence="2 3">
    <name type="scientific">Mizuhopecten yessoensis</name>
    <name type="common">Japanese scallop</name>
    <name type="synonym">Patinopecten yessoensis</name>
    <dbReference type="NCBI Taxonomy" id="6573"/>
    <lineage>
        <taxon>Eukaryota</taxon>
        <taxon>Metazoa</taxon>
        <taxon>Spiralia</taxon>
        <taxon>Lophotrochozoa</taxon>
        <taxon>Mollusca</taxon>
        <taxon>Bivalvia</taxon>
        <taxon>Autobranchia</taxon>
        <taxon>Pteriomorphia</taxon>
        <taxon>Pectinida</taxon>
        <taxon>Pectinoidea</taxon>
        <taxon>Pectinidae</taxon>
        <taxon>Mizuhopecten</taxon>
    </lineage>
</organism>
<evidence type="ECO:0008006" key="4">
    <source>
        <dbReference type="Google" id="ProtNLM"/>
    </source>
</evidence>
<sequence>MTIRMHVFTGIIFLLGLSASFAAVTNTRVVDTSHAGILAAVDTIFRANDLNNNSKMELGELVASYALIDYNNDDRISKGEYVASGGNNPFFGVLFQELDNDGDGYLDRSAILGEYTVMDTNADNEVSRREYDNYFDKIVESALMNYGHLLG</sequence>
<dbReference type="EMBL" id="NEDP02004270">
    <property type="protein sequence ID" value="OWF46132.1"/>
    <property type="molecule type" value="Genomic_DNA"/>
</dbReference>
<proteinExistence type="predicted"/>
<keyword evidence="3" id="KW-1185">Reference proteome</keyword>
<evidence type="ECO:0000313" key="2">
    <source>
        <dbReference type="EMBL" id="OWF46132.1"/>
    </source>
</evidence>
<gene>
    <name evidence="2" type="ORF">KP79_PYT04329</name>
</gene>
<dbReference type="AlphaFoldDB" id="A0A210QBM9"/>